<protein>
    <submittedName>
        <fullName evidence="2">Uncharacterized protein</fullName>
    </submittedName>
</protein>
<keyword evidence="3" id="KW-1185">Reference proteome</keyword>
<evidence type="ECO:0000256" key="1">
    <source>
        <dbReference type="SAM" id="MobiDB-lite"/>
    </source>
</evidence>
<name>A0A427YI24_9TREE</name>
<accession>A0A427YI24</accession>
<proteinExistence type="predicted"/>
<feature type="region of interest" description="Disordered" evidence="1">
    <location>
        <begin position="129"/>
        <end position="164"/>
    </location>
</feature>
<dbReference type="OrthoDB" id="10307924at2759"/>
<dbReference type="Proteomes" id="UP000279259">
    <property type="component" value="Unassembled WGS sequence"/>
</dbReference>
<sequence length="524" mass="58687">MGDSTPPSAAPCESDDPARPGYALSAYPHILERIAYYADNKTRVTLLRTTSQLHWMVGPLVYREVYLDKRTLAGVFLGWDAEGSGFQKAVLTANEVERLEDTRGAEGARKRIKRGGTIRKLAKGLLAGIRKGQGGDTGQGGKGEAQSRTGIKSKTKAREGPHVGTNFKAPLLRLVKVLTITEHHPHHCQHLADTAAGALISLDVLRIVPPKYDHLTSFKQLCDGHRSCPLLGCLDTKKIVFRNVNGSGLPIHQADLRSWSPPSLLEVVCFLATDGSLASHRRSDGLFVEMAEMFRNVNKIKLVFFKHGEEPTPTDRPYPKRDGMTMDQLGTLDASTFVRFLSGQGVDRDIPTLHASDFLRIVSGVQREARAVEIFGIENVRFDSFHPPQPYETDDTASQDVVTRVCEALRKANATIEGNTEDNLVIGTIDEYWARGDWIGEVNDKEITQRIRSRQWARRDARRDARWMAVRDELHREYKAGNFQCDSWPGRWQPNEADCKDDAAPYWFYQDDPEGMDSDDEVTF</sequence>
<evidence type="ECO:0000313" key="3">
    <source>
        <dbReference type="Proteomes" id="UP000279259"/>
    </source>
</evidence>
<dbReference type="EMBL" id="RSCD01000009">
    <property type="protein sequence ID" value="RSH90735.1"/>
    <property type="molecule type" value="Genomic_DNA"/>
</dbReference>
<organism evidence="2 3">
    <name type="scientific">Saitozyma podzolica</name>
    <dbReference type="NCBI Taxonomy" id="1890683"/>
    <lineage>
        <taxon>Eukaryota</taxon>
        <taxon>Fungi</taxon>
        <taxon>Dikarya</taxon>
        <taxon>Basidiomycota</taxon>
        <taxon>Agaricomycotina</taxon>
        <taxon>Tremellomycetes</taxon>
        <taxon>Tremellales</taxon>
        <taxon>Trimorphomycetaceae</taxon>
        <taxon>Saitozyma</taxon>
    </lineage>
</organism>
<reference evidence="2 3" key="1">
    <citation type="submission" date="2018-11" db="EMBL/GenBank/DDBJ databases">
        <title>Genome sequence of Saitozyma podzolica DSM 27192.</title>
        <authorList>
            <person name="Aliyu H."/>
            <person name="Gorte O."/>
            <person name="Ochsenreither K."/>
        </authorList>
    </citation>
    <scope>NUCLEOTIDE SEQUENCE [LARGE SCALE GENOMIC DNA]</scope>
    <source>
        <strain evidence="2 3">DSM 27192</strain>
    </source>
</reference>
<gene>
    <name evidence="2" type="ORF">EHS25_009910</name>
</gene>
<evidence type="ECO:0000313" key="2">
    <source>
        <dbReference type="EMBL" id="RSH90735.1"/>
    </source>
</evidence>
<dbReference type="AlphaFoldDB" id="A0A427YI24"/>
<feature type="compositionally biased region" description="Gly residues" evidence="1">
    <location>
        <begin position="131"/>
        <end position="143"/>
    </location>
</feature>
<comment type="caution">
    <text evidence="2">The sequence shown here is derived from an EMBL/GenBank/DDBJ whole genome shotgun (WGS) entry which is preliminary data.</text>
</comment>